<name>A0A382QX52_9ZZZZ</name>
<sequence length="121" mass="13335">MLTRPESTSTPDCVVKRWWGQFIYRWGQLGGMRKALVLMMTTCILFAGCIEGLTETTEDTIKEMAPGCNDPTALNYDEDDTSDSTCMSQEMMGVAIDDFSTLVDADEPPANMGIKMTMTGV</sequence>
<gene>
    <name evidence="1" type="ORF">METZ01_LOCUS342334</name>
</gene>
<accession>A0A382QX52</accession>
<feature type="non-terminal residue" evidence="1">
    <location>
        <position position="121"/>
    </location>
</feature>
<reference evidence="1" key="1">
    <citation type="submission" date="2018-05" db="EMBL/GenBank/DDBJ databases">
        <authorList>
            <person name="Lanie J.A."/>
            <person name="Ng W.-L."/>
            <person name="Kazmierczak K.M."/>
            <person name="Andrzejewski T.M."/>
            <person name="Davidsen T.M."/>
            <person name="Wayne K.J."/>
            <person name="Tettelin H."/>
            <person name="Glass J.I."/>
            <person name="Rusch D."/>
            <person name="Podicherti R."/>
            <person name="Tsui H.-C.T."/>
            <person name="Winkler M.E."/>
        </authorList>
    </citation>
    <scope>NUCLEOTIDE SEQUENCE</scope>
</reference>
<dbReference type="EMBL" id="UINC01117211">
    <property type="protein sequence ID" value="SVC89480.1"/>
    <property type="molecule type" value="Genomic_DNA"/>
</dbReference>
<dbReference type="AlphaFoldDB" id="A0A382QX52"/>
<evidence type="ECO:0000313" key="1">
    <source>
        <dbReference type="EMBL" id="SVC89480.1"/>
    </source>
</evidence>
<protein>
    <submittedName>
        <fullName evidence="1">Uncharacterized protein</fullName>
    </submittedName>
</protein>
<proteinExistence type="predicted"/>
<organism evidence="1">
    <name type="scientific">marine metagenome</name>
    <dbReference type="NCBI Taxonomy" id="408172"/>
    <lineage>
        <taxon>unclassified sequences</taxon>
        <taxon>metagenomes</taxon>
        <taxon>ecological metagenomes</taxon>
    </lineage>
</organism>